<evidence type="ECO:0000256" key="6">
    <source>
        <dbReference type="ARBA" id="ARBA00023242"/>
    </source>
</evidence>
<evidence type="ECO:0000256" key="3">
    <source>
        <dbReference type="ARBA" id="ARBA00020629"/>
    </source>
</evidence>
<dbReference type="GO" id="GO:0006357">
    <property type="term" value="P:regulation of transcription by RNA polymerase II"/>
    <property type="evidence" value="ECO:0007669"/>
    <property type="project" value="InterPro"/>
</dbReference>
<feature type="region of interest" description="Disordered" evidence="10">
    <location>
        <begin position="233"/>
        <end position="255"/>
    </location>
</feature>
<gene>
    <name evidence="11" type="primary">Med4</name>
    <name evidence="8" type="synonym">MED4</name>
</gene>
<evidence type="ECO:0000256" key="10">
    <source>
        <dbReference type="SAM" id="MobiDB-lite"/>
    </source>
</evidence>
<comment type="subcellular location">
    <subcellularLocation>
        <location evidence="1 8">Nucleus</location>
    </subcellularLocation>
</comment>
<evidence type="ECO:0000313" key="11">
    <source>
        <dbReference type="EMBL" id="CAB3263744.1"/>
    </source>
</evidence>
<comment type="function">
    <text evidence="8">Component of the Mediator complex, a coactivator involved in the regulated transcription of nearly all RNA polymerase II-dependent genes. Mediator functions as a bridge to convey information from gene-specific regulatory proteins to the basal RNA polymerase II transcription machinery. Mediator is recruited to promoters by direct interactions with regulatory proteins and serves as a scaffold for the assembly of a functional preinitiation complex with RNA polymerase II and the general transcription factors.</text>
</comment>
<dbReference type="Pfam" id="PF10018">
    <property type="entry name" value="Med4"/>
    <property type="match status" value="1"/>
</dbReference>
<dbReference type="AlphaFoldDB" id="A0A6F9DJU9"/>
<comment type="similarity">
    <text evidence="2 8">Belongs to the Mediator complex subunit 4 family.</text>
</comment>
<proteinExistence type="evidence at transcript level"/>
<dbReference type="PANTHER" id="PTHR13208:SF2">
    <property type="entry name" value="MEDIATOR OF RNA POLYMERASE II TRANSCRIPTION SUBUNIT 4"/>
    <property type="match status" value="1"/>
</dbReference>
<feature type="compositionally biased region" description="Low complexity" evidence="10">
    <location>
        <begin position="239"/>
        <end position="255"/>
    </location>
</feature>
<feature type="coiled-coil region" evidence="9">
    <location>
        <begin position="70"/>
        <end position="97"/>
    </location>
</feature>
<evidence type="ECO:0000256" key="8">
    <source>
        <dbReference type="RuleBase" id="RU364141"/>
    </source>
</evidence>
<dbReference type="GO" id="GO:0003712">
    <property type="term" value="F:transcription coregulator activity"/>
    <property type="evidence" value="ECO:0007669"/>
    <property type="project" value="InterPro"/>
</dbReference>
<evidence type="ECO:0000256" key="4">
    <source>
        <dbReference type="ARBA" id="ARBA00023015"/>
    </source>
</evidence>
<dbReference type="InterPro" id="IPR019258">
    <property type="entry name" value="Mediator_Med4"/>
</dbReference>
<keyword evidence="8" id="KW-0010">Activator</keyword>
<accession>A0A6F9DJU9</accession>
<dbReference type="EMBL" id="LR787882">
    <property type="protein sequence ID" value="CAB3263744.1"/>
    <property type="molecule type" value="mRNA"/>
</dbReference>
<sequence>MDQESDVSTKKRLLSLVNDVDLITRQLFDTLSVQSSQGRPGKDESKTTISMDVGQLTDILLQKNNDLVELMCVARLQQELQQKIEKIRDEILVQDQAISFLQKHLKSAEDLLAKSLYQAKAKLKSFDKANSGSVFSEDVIKYAHKISASCSTAAPLNWSPGDPRRPYPQDIEMRCGWLGQLNNLGQNAMDSDSSLKPPVQFGTDGIQFPSFTSFDTQGNQQDLTLMNEAKAHEDVEVMSSDSSTSDSSDSSFGND</sequence>
<evidence type="ECO:0000256" key="7">
    <source>
        <dbReference type="ARBA" id="ARBA00031257"/>
    </source>
</evidence>
<evidence type="ECO:0000256" key="2">
    <source>
        <dbReference type="ARBA" id="ARBA00009626"/>
    </source>
</evidence>
<name>A0A6F9DJU9_9ASCI</name>
<dbReference type="GO" id="GO:0016592">
    <property type="term" value="C:mediator complex"/>
    <property type="evidence" value="ECO:0007669"/>
    <property type="project" value="InterPro"/>
</dbReference>
<dbReference type="GO" id="GO:0070847">
    <property type="term" value="C:core mediator complex"/>
    <property type="evidence" value="ECO:0007669"/>
    <property type="project" value="TreeGrafter"/>
</dbReference>
<organism evidence="11">
    <name type="scientific">Phallusia mammillata</name>
    <dbReference type="NCBI Taxonomy" id="59560"/>
    <lineage>
        <taxon>Eukaryota</taxon>
        <taxon>Metazoa</taxon>
        <taxon>Chordata</taxon>
        <taxon>Tunicata</taxon>
        <taxon>Ascidiacea</taxon>
        <taxon>Phlebobranchia</taxon>
        <taxon>Ascidiidae</taxon>
        <taxon>Phallusia</taxon>
    </lineage>
</organism>
<keyword evidence="4 8" id="KW-0805">Transcription regulation</keyword>
<reference evidence="11" key="1">
    <citation type="submission" date="2020-04" db="EMBL/GenBank/DDBJ databases">
        <authorList>
            <person name="Neveu A P."/>
        </authorList>
    </citation>
    <scope>NUCLEOTIDE SEQUENCE</scope>
    <source>
        <tissue evidence="11">Whole embryo</tissue>
    </source>
</reference>
<keyword evidence="9" id="KW-0175">Coiled coil</keyword>
<dbReference type="PANTHER" id="PTHR13208">
    <property type="entry name" value="MEDIATOR OF RNA POLYMERASE II TRANSCRIPTION SUBUNIT 4"/>
    <property type="match status" value="1"/>
</dbReference>
<evidence type="ECO:0000256" key="1">
    <source>
        <dbReference type="ARBA" id="ARBA00004123"/>
    </source>
</evidence>
<keyword evidence="5 8" id="KW-0804">Transcription</keyword>
<comment type="subunit">
    <text evidence="8">Component of the Mediator complex.</text>
</comment>
<evidence type="ECO:0000256" key="5">
    <source>
        <dbReference type="ARBA" id="ARBA00023163"/>
    </source>
</evidence>
<protein>
    <recommendedName>
        <fullName evidence="3 8">Mediator of RNA polymerase II transcription subunit 4</fullName>
    </recommendedName>
    <alternativeName>
        <fullName evidence="7 8">Mediator complex subunit 4</fullName>
    </alternativeName>
</protein>
<evidence type="ECO:0000256" key="9">
    <source>
        <dbReference type="SAM" id="Coils"/>
    </source>
</evidence>
<keyword evidence="6 8" id="KW-0539">Nucleus</keyword>